<evidence type="ECO:0000256" key="2">
    <source>
        <dbReference type="SAM" id="SignalP"/>
    </source>
</evidence>
<keyword evidence="5" id="KW-1185">Reference proteome</keyword>
<sequence>MSKISNSIVFMLLHGLIVLTPPPICMVQAYDTAEYTHRKFPHKLKAAYPLGKMRGINIMLALDSSDRESGTVKIASTEHVTAEVKVKPESRRVGTPKPSSPKPNTQIHHEPIIFPPPPPLMALYCQTCR</sequence>
<protein>
    <recommendedName>
        <fullName evidence="6">Secreted protein</fullName>
    </recommendedName>
</protein>
<feature type="signal peptide" evidence="2">
    <location>
        <begin position="1"/>
        <end position="29"/>
    </location>
</feature>
<evidence type="ECO:0008006" key="6">
    <source>
        <dbReference type="Google" id="ProtNLM"/>
    </source>
</evidence>
<gene>
    <name evidence="3" type="ORF">NC653_040832</name>
    <name evidence="4" type="ORF">NC653_040836</name>
</gene>
<evidence type="ECO:0000256" key="1">
    <source>
        <dbReference type="SAM" id="MobiDB-lite"/>
    </source>
</evidence>
<dbReference type="AlphaFoldDB" id="A0AAD6L9G8"/>
<dbReference type="EMBL" id="JAQIZT010000019">
    <property type="protein sequence ID" value="KAJ6951515.1"/>
    <property type="molecule type" value="Genomic_DNA"/>
</dbReference>
<keyword evidence="2" id="KW-0732">Signal</keyword>
<organism evidence="4 5">
    <name type="scientific">Populus alba x Populus x berolinensis</name>
    <dbReference type="NCBI Taxonomy" id="444605"/>
    <lineage>
        <taxon>Eukaryota</taxon>
        <taxon>Viridiplantae</taxon>
        <taxon>Streptophyta</taxon>
        <taxon>Embryophyta</taxon>
        <taxon>Tracheophyta</taxon>
        <taxon>Spermatophyta</taxon>
        <taxon>Magnoliopsida</taxon>
        <taxon>eudicotyledons</taxon>
        <taxon>Gunneridae</taxon>
        <taxon>Pentapetalae</taxon>
        <taxon>rosids</taxon>
        <taxon>fabids</taxon>
        <taxon>Malpighiales</taxon>
        <taxon>Salicaceae</taxon>
        <taxon>Saliceae</taxon>
        <taxon>Populus</taxon>
    </lineage>
</organism>
<reference evidence="4" key="1">
    <citation type="journal article" date="2023" name="Mol. Ecol. Resour.">
        <title>Chromosome-level genome assembly of a triploid poplar Populus alba 'Berolinensis'.</title>
        <authorList>
            <person name="Chen S."/>
            <person name="Yu Y."/>
            <person name="Wang X."/>
            <person name="Wang S."/>
            <person name="Zhang T."/>
            <person name="Zhou Y."/>
            <person name="He R."/>
            <person name="Meng N."/>
            <person name="Wang Y."/>
            <person name="Liu W."/>
            <person name="Liu Z."/>
            <person name="Liu J."/>
            <person name="Guo Q."/>
            <person name="Huang H."/>
            <person name="Sederoff R.R."/>
            <person name="Wang G."/>
            <person name="Qu G."/>
            <person name="Chen S."/>
        </authorList>
    </citation>
    <scope>NUCLEOTIDE SEQUENCE</scope>
    <source>
        <strain evidence="4">SC-2020</strain>
    </source>
</reference>
<feature type="chain" id="PRO_5042441537" description="Secreted protein" evidence="2">
    <location>
        <begin position="30"/>
        <end position="129"/>
    </location>
</feature>
<feature type="region of interest" description="Disordered" evidence="1">
    <location>
        <begin position="87"/>
        <end position="112"/>
    </location>
</feature>
<evidence type="ECO:0000313" key="3">
    <source>
        <dbReference type="EMBL" id="KAJ6951511.1"/>
    </source>
</evidence>
<proteinExistence type="predicted"/>
<evidence type="ECO:0000313" key="5">
    <source>
        <dbReference type="Proteomes" id="UP001164929"/>
    </source>
</evidence>
<evidence type="ECO:0000313" key="4">
    <source>
        <dbReference type="EMBL" id="KAJ6951515.1"/>
    </source>
</evidence>
<accession>A0AAD6L9G8</accession>
<name>A0AAD6L9G8_9ROSI</name>
<dbReference type="EMBL" id="JAQIZT010000019">
    <property type="protein sequence ID" value="KAJ6951511.1"/>
    <property type="molecule type" value="Genomic_DNA"/>
</dbReference>
<dbReference type="Proteomes" id="UP001164929">
    <property type="component" value="Chromosome 19"/>
</dbReference>
<comment type="caution">
    <text evidence="4">The sequence shown here is derived from an EMBL/GenBank/DDBJ whole genome shotgun (WGS) entry which is preliminary data.</text>
</comment>